<keyword evidence="3" id="KW-1133">Transmembrane helix</keyword>
<feature type="domain" description="HTH cro/C1-type" evidence="4">
    <location>
        <begin position="7"/>
        <end position="61"/>
    </location>
</feature>
<gene>
    <name evidence="5" type="ORF">KIH73_08465</name>
</gene>
<feature type="compositionally biased region" description="Low complexity" evidence="2">
    <location>
        <begin position="118"/>
        <end position="137"/>
    </location>
</feature>
<feature type="transmembrane region" description="Helical" evidence="3">
    <location>
        <begin position="423"/>
        <end position="445"/>
    </location>
</feature>
<accession>A0ABS6WA68</accession>
<keyword evidence="3" id="KW-0812">Transmembrane</keyword>
<proteinExistence type="predicted"/>
<feature type="transmembrane region" description="Helical" evidence="3">
    <location>
        <begin position="380"/>
        <end position="403"/>
    </location>
</feature>
<protein>
    <submittedName>
        <fullName evidence="5">Helix-turn-helix transcriptional regulator</fullName>
    </submittedName>
</protein>
<dbReference type="PANTHER" id="PTHR46558">
    <property type="entry name" value="TRACRIPTIONAL REGULATORY PROTEIN-RELATED-RELATED"/>
    <property type="match status" value="1"/>
</dbReference>
<feature type="transmembrane region" description="Helical" evidence="3">
    <location>
        <begin position="244"/>
        <end position="264"/>
    </location>
</feature>
<feature type="compositionally biased region" description="Gly residues" evidence="2">
    <location>
        <begin position="138"/>
        <end position="152"/>
    </location>
</feature>
<feature type="transmembrane region" description="Helical" evidence="3">
    <location>
        <begin position="200"/>
        <end position="221"/>
    </location>
</feature>
<dbReference type="PROSITE" id="PS50943">
    <property type="entry name" value="HTH_CROC1"/>
    <property type="match status" value="1"/>
</dbReference>
<dbReference type="Proteomes" id="UP000812844">
    <property type="component" value="Unassembled WGS sequence"/>
</dbReference>
<reference evidence="5 6" key="1">
    <citation type="submission" date="2021-05" db="EMBL/GenBank/DDBJ databases">
        <title>Phylogenetic classification of ten novel species belonging to the genus Bifidobacterium comprising B. colchicus sp. nov., B. abeli sp. nov., B. bicoloris sp. nov., B. guerezis sp. nov., B. rosaliae sp. nov., B. santillanensis sp. nov., B. argentati sp. nov., B. amazzoni sp. nov., B. pluviali sp. nov., and B. pinnaculum sp. nov.</title>
        <authorList>
            <person name="Lugli G.A."/>
            <person name="Ruiz Garcia L."/>
            <person name="Margolles A."/>
            <person name="Ventura M."/>
        </authorList>
    </citation>
    <scope>NUCLEOTIDE SEQUENCE [LARGE SCALE GENOMIC DNA]</scope>
    <source>
        <strain evidence="5 6">6T3</strain>
    </source>
</reference>
<keyword evidence="3" id="KW-0472">Membrane</keyword>
<evidence type="ECO:0000256" key="1">
    <source>
        <dbReference type="ARBA" id="ARBA00023125"/>
    </source>
</evidence>
<keyword evidence="6" id="KW-1185">Reference proteome</keyword>
<feature type="transmembrane region" description="Helical" evidence="3">
    <location>
        <begin position="294"/>
        <end position="315"/>
    </location>
</feature>
<dbReference type="SMART" id="SM00530">
    <property type="entry name" value="HTH_XRE"/>
    <property type="match status" value="1"/>
</dbReference>
<organism evidence="5 6">
    <name type="scientific">Bifidobacterium phasiani</name>
    <dbReference type="NCBI Taxonomy" id="2834431"/>
    <lineage>
        <taxon>Bacteria</taxon>
        <taxon>Bacillati</taxon>
        <taxon>Actinomycetota</taxon>
        <taxon>Actinomycetes</taxon>
        <taxon>Bifidobacteriales</taxon>
        <taxon>Bifidobacteriaceae</taxon>
        <taxon>Bifidobacterium</taxon>
    </lineage>
</organism>
<comment type="caution">
    <text evidence="5">The sequence shown here is derived from an EMBL/GenBank/DDBJ whole genome shotgun (WGS) entry which is preliminary data.</text>
</comment>
<feature type="transmembrane region" description="Helical" evidence="3">
    <location>
        <begin position="327"/>
        <end position="346"/>
    </location>
</feature>
<name>A0ABS6WA68_9BIFI</name>
<dbReference type="EMBL" id="JAHBBD010000020">
    <property type="protein sequence ID" value="MBW3083393.1"/>
    <property type="molecule type" value="Genomic_DNA"/>
</dbReference>
<sequence>MSFRDNLQYLRASRNFTQERLAMLLGVSRQAISKWESGKAYPEMDKLLMICDLFGCTLDDLVLGDVRRPGASAAGAGAGVPGGVALAGTASGVAAASAGMASGAVASAGGAMTGGPAVPLAGGPASEGAPDADAAQGPDGGDPGHAGGVGMTGVDGGSGMATAAGLSVAAAGAAGEGLGMSAPVALAQDITGYDAHVRSFAWRIAAGVAAIIAGVGLGVLFDTRGMFDQVDTMRDGLAFATGDFMVFLCIAAGVVAGLALIIPAGMTHAEFRRRHPYIEDFYTDDDRARASRNLAVGIVVGVGLIMAGVAVTVYGEEVLHIEDGWPTSAMLLCVAAGVAVITLFGVRRGLMDVDAYNRESESDRREREREASGGDFYDRLTGAVCGIIMLIATIVGLVLLFGGPSLAAMKDGDWEPWGSPATLFWLAWPIGGVLCGVAACIINIFRSFHDRDR</sequence>
<dbReference type="CDD" id="cd00093">
    <property type="entry name" value="HTH_XRE"/>
    <property type="match status" value="1"/>
</dbReference>
<feature type="region of interest" description="Disordered" evidence="2">
    <location>
        <begin position="118"/>
        <end position="152"/>
    </location>
</feature>
<evidence type="ECO:0000256" key="2">
    <source>
        <dbReference type="SAM" id="MobiDB-lite"/>
    </source>
</evidence>
<dbReference type="PANTHER" id="PTHR46558:SF15">
    <property type="entry name" value="HELIX-TURN-HELIX DOMAIN PROTEIN"/>
    <property type="match status" value="1"/>
</dbReference>
<evidence type="ECO:0000256" key="3">
    <source>
        <dbReference type="SAM" id="Phobius"/>
    </source>
</evidence>
<keyword evidence="1" id="KW-0238">DNA-binding</keyword>
<evidence type="ECO:0000313" key="6">
    <source>
        <dbReference type="Proteomes" id="UP000812844"/>
    </source>
</evidence>
<dbReference type="Pfam" id="PF01381">
    <property type="entry name" value="HTH_3"/>
    <property type="match status" value="1"/>
</dbReference>
<evidence type="ECO:0000313" key="5">
    <source>
        <dbReference type="EMBL" id="MBW3083393.1"/>
    </source>
</evidence>
<evidence type="ECO:0000259" key="4">
    <source>
        <dbReference type="PROSITE" id="PS50943"/>
    </source>
</evidence>
<dbReference type="InterPro" id="IPR001387">
    <property type="entry name" value="Cro/C1-type_HTH"/>
</dbReference>